<dbReference type="AlphaFoldDB" id="A0A8J3TTZ8"/>
<evidence type="ECO:0000256" key="4">
    <source>
        <dbReference type="ARBA" id="ARBA00023125"/>
    </source>
</evidence>
<dbReference type="GO" id="GO:0016987">
    <property type="term" value="F:sigma factor activity"/>
    <property type="evidence" value="ECO:0007669"/>
    <property type="project" value="UniProtKB-KW"/>
</dbReference>
<name>A0A8J3TTZ8_9ACTN</name>
<dbReference type="InterPro" id="IPR013249">
    <property type="entry name" value="RNA_pol_sigma70_r4_t2"/>
</dbReference>
<dbReference type="Gene3D" id="1.10.1740.10">
    <property type="match status" value="1"/>
</dbReference>
<keyword evidence="5" id="KW-0804">Transcription</keyword>
<evidence type="ECO:0000256" key="1">
    <source>
        <dbReference type="ARBA" id="ARBA00010641"/>
    </source>
</evidence>
<organism evidence="7 8">
    <name type="scientific">Planotetraspora mira</name>
    <dbReference type="NCBI Taxonomy" id="58121"/>
    <lineage>
        <taxon>Bacteria</taxon>
        <taxon>Bacillati</taxon>
        <taxon>Actinomycetota</taxon>
        <taxon>Actinomycetes</taxon>
        <taxon>Streptosporangiales</taxon>
        <taxon>Streptosporangiaceae</taxon>
        <taxon>Planotetraspora</taxon>
    </lineage>
</organism>
<dbReference type="RefSeq" id="WP_203954421.1">
    <property type="nucleotide sequence ID" value="NZ_BOOO01000019.1"/>
</dbReference>
<dbReference type="InterPro" id="IPR014284">
    <property type="entry name" value="RNA_pol_sigma-70_dom"/>
</dbReference>
<evidence type="ECO:0000313" key="7">
    <source>
        <dbReference type="EMBL" id="GII30464.1"/>
    </source>
</evidence>
<dbReference type="NCBIfam" id="TIGR02937">
    <property type="entry name" value="sigma70-ECF"/>
    <property type="match status" value="1"/>
</dbReference>
<evidence type="ECO:0000259" key="6">
    <source>
        <dbReference type="Pfam" id="PF08281"/>
    </source>
</evidence>
<dbReference type="Proteomes" id="UP000650628">
    <property type="component" value="Unassembled WGS sequence"/>
</dbReference>
<comment type="caution">
    <text evidence="7">The sequence shown here is derived from an EMBL/GenBank/DDBJ whole genome shotgun (WGS) entry which is preliminary data.</text>
</comment>
<dbReference type="SUPFAM" id="SSF88659">
    <property type="entry name" value="Sigma3 and sigma4 domains of RNA polymerase sigma factors"/>
    <property type="match status" value="1"/>
</dbReference>
<dbReference type="PANTHER" id="PTHR43133">
    <property type="entry name" value="RNA POLYMERASE ECF-TYPE SIGMA FACTO"/>
    <property type="match status" value="1"/>
</dbReference>
<dbReference type="PANTHER" id="PTHR43133:SF8">
    <property type="entry name" value="RNA POLYMERASE SIGMA FACTOR HI_1459-RELATED"/>
    <property type="match status" value="1"/>
</dbReference>
<proteinExistence type="inferred from homology"/>
<sequence>MLDDQRAESATAGPVRVPDATIRSAQRGDLIALHDLLEAITPYVRRLCWPIALQDAPDATQETLIVVLRKLGTLREPAALFGWVRVIAVREAVRVARQSSRTAPAELIELPAPDDPALTADIRDVLNRLSPEHRAVLTLRDLEGLDERAAGEMLGVPAGTVRSRLFRARESFRRAWRTEGGDR</sequence>
<dbReference type="InterPro" id="IPR013325">
    <property type="entry name" value="RNA_pol_sigma_r2"/>
</dbReference>
<dbReference type="InterPro" id="IPR013324">
    <property type="entry name" value="RNA_pol_sigma_r3/r4-like"/>
</dbReference>
<dbReference type="InterPro" id="IPR039425">
    <property type="entry name" value="RNA_pol_sigma-70-like"/>
</dbReference>
<dbReference type="SUPFAM" id="SSF88946">
    <property type="entry name" value="Sigma2 domain of RNA polymerase sigma factors"/>
    <property type="match status" value="1"/>
</dbReference>
<dbReference type="EMBL" id="BOOO01000019">
    <property type="protein sequence ID" value="GII30464.1"/>
    <property type="molecule type" value="Genomic_DNA"/>
</dbReference>
<dbReference type="Pfam" id="PF08281">
    <property type="entry name" value="Sigma70_r4_2"/>
    <property type="match status" value="1"/>
</dbReference>
<evidence type="ECO:0000313" key="8">
    <source>
        <dbReference type="Proteomes" id="UP000650628"/>
    </source>
</evidence>
<reference evidence="7 8" key="1">
    <citation type="submission" date="2021-01" db="EMBL/GenBank/DDBJ databases">
        <title>Whole genome shotgun sequence of Planotetraspora mira NBRC 15435.</title>
        <authorList>
            <person name="Komaki H."/>
            <person name="Tamura T."/>
        </authorList>
    </citation>
    <scope>NUCLEOTIDE SEQUENCE [LARGE SCALE GENOMIC DNA]</scope>
    <source>
        <strain evidence="7 8">NBRC 15435</strain>
    </source>
</reference>
<dbReference type="GO" id="GO:0006352">
    <property type="term" value="P:DNA-templated transcription initiation"/>
    <property type="evidence" value="ECO:0007669"/>
    <property type="project" value="InterPro"/>
</dbReference>
<accession>A0A8J3TTZ8</accession>
<feature type="domain" description="RNA polymerase sigma factor 70 region 4 type 2" evidence="6">
    <location>
        <begin position="121"/>
        <end position="170"/>
    </location>
</feature>
<gene>
    <name evidence="7" type="ORF">Pmi06nite_39060</name>
</gene>
<dbReference type="CDD" id="cd06171">
    <property type="entry name" value="Sigma70_r4"/>
    <property type="match status" value="1"/>
</dbReference>
<protein>
    <recommendedName>
        <fullName evidence="6">RNA polymerase sigma factor 70 region 4 type 2 domain-containing protein</fullName>
    </recommendedName>
</protein>
<dbReference type="InterPro" id="IPR036388">
    <property type="entry name" value="WH-like_DNA-bd_sf"/>
</dbReference>
<keyword evidence="2" id="KW-0805">Transcription regulation</keyword>
<keyword evidence="3" id="KW-0731">Sigma factor</keyword>
<keyword evidence="4" id="KW-0238">DNA-binding</keyword>
<evidence type="ECO:0000256" key="3">
    <source>
        <dbReference type="ARBA" id="ARBA00023082"/>
    </source>
</evidence>
<evidence type="ECO:0000256" key="2">
    <source>
        <dbReference type="ARBA" id="ARBA00023015"/>
    </source>
</evidence>
<dbReference type="Gene3D" id="1.10.10.10">
    <property type="entry name" value="Winged helix-like DNA-binding domain superfamily/Winged helix DNA-binding domain"/>
    <property type="match status" value="1"/>
</dbReference>
<comment type="similarity">
    <text evidence="1">Belongs to the sigma-70 factor family. ECF subfamily.</text>
</comment>
<dbReference type="GO" id="GO:0003677">
    <property type="term" value="F:DNA binding"/>
    <property type="evidence" value="ECO:0007669"/>
    <property type="project" value="UniProtKB-KW"/>
</dbReference>
<keyword evidence="8" id="KW-1185">Reference proteome</keyword>
<evidence type="ECO:0000256" key="5">
    <source>
        <dbReference type="ARBA" id="ARBA00023163"/>
    </source>
</evidence>